<dbReference type="SUPFAM" id="SSF64288">
    <property type="entry name" value="Chorismate lyase-like"/>
    <property type="match status" value="1"/>
</dbReference>
<comment type="caution">
    <text evidence="5">The sequence shown here is derived from an EMBL/GenBank/DDBJ whole genome shotgun (WGS) entry which is preliminary data.</text>
</comment>
<gene>
    <name evidence="5" type="ORF">ABR54_02250</name>
</gene>
<dbReference type="Gene3D" id="1.10.10.10">
    <property type="entry name" value="Winged helix-like DNA-binding domain superfamily/Winged helix DNA-binding domain"/>
    <property type="match status" value="1"/>
</dbReference>
<accession>A0A0R2PDX2</accession>
<evidence type="ECO:0000256" key="3">
    <source>
        <dbReference type="ARBA" id="ARBA00023163"/>
    </source>
</evidence>
<organism evidence="5 6">
    <name type="scientific">Actinobacteria bacterium BACL15 MAG-120619-bin91</name>
    <dbReference type="NCBI Taxonomy" id="1655562"/>
    <lineage>
        <taxon>Bacteria</taxon>
        <taxon>Bacillati</taxon>
        <taxon>Actinomycetota</taxon>
        <taxon>Actinomycetes</taxon>
        <taxon>Actinomycetes incertae sedis</taxon>
        <taxon>ac1 cluster</taxon>
    </lineage>
</organism>
<evidence type="ECO:0000256" key="1">
    <source>
        <dbReference type="ARBA" id="ARBA00023015"/>
    </source>
</evidence>
<dbReference type="InterPro" id="IPR036390">
    <property type="entry name" value="WH_DNA-bd_sf"/>
</dbReference>
<name>A0A0R2PDX2_9ACTN</name>
<evidence type="ECO:0000259" key="4">
    <source>
        <dbReference type="PROSITE" id="PS50949"/>
    </source>
</evidence>
<keyword evidence="1" id="KW-0805">Transcription regulation</keyword>
<evidence type="ECO:0000313" key="6">
    <source>
        <dbReference type="Proteomes" id="UP000053274"/>
    </source>
</evidence>
<dbReference type="InterPro" id="IPR036388">
    <property type="entry name" value="WH-like_DNA-bd_sf"/>
</dbReference>
<dbReference type="EMBL" id="LIAM01000025">
    <property type="protein sequence ID" value="KRO36149.1"/>
    <property type="molecule type" value="Genomic_DNA"/>
</dbReference>
<dbReference type="InterPro" id="IPR028978">
    <property type="entry name" value="Chorismate_lyase_/UTRA_dom_sf"/>
</dbReference>
<dbReference type="SMART" id="SM00866">
    <property type="entry name" value="UTRA"/>
    <property type="match status" value="1"/>
</dbReference>
<evidence type="ECO:0000256" key="2">
    <source>
        <dbReference type="ARBA" id="ARBA00023125"/>
    </source>
</evidence>
<dbReference type="PRINTS" id="PR00035">
    <property type="entry name" value="HTHGNTR"/>
</dbReference>
<dbReference type="InterPro" id="IPR011663">
    <property type="entry name" value="UTRA"/>
</dbReference>
<keyword evidence="2" id="KW-0238">DNA-binding</keyword>
<dbReference type="SUPFAM" id="SSF46785">
    <property type="entry name" value="Winged helix' DNA-binding domain"/>
    <property type="match status" value="1"/>
</dbReference>
<dbReference type="Pfam" id="PF00392">
    <property type="entry name" value="GntR"/>
    <property type="match status" value="1"/>
</dbReference>
<evidence type="ECO:0000313" key="5">
    <source>
        <dbReference type="EMBL" id="KRO36149.1"/>
    </source>
</evidence>
<dbReference type="PANTHER" id="PTHR44846">
    <property type="entry name" value="MANNOSYL-D-GLYCERATE TRANSPORT/METABOLISM SYSTEM REPRESSOR MNGR-RELATED"/>
    <property type="match status" value="1"/>
</dbReference>
<dbReference type="PROSITE" id="PS50949">
    <property type="entry name" value="HTH_GNTR"/>
    <property type="match status" value="1"/>
</dbReference>
<dbReference type="GO" id="GO:0003677">
    <property type="term" value="F:DNA binding"/>
    <property type="evidence" value="ECO:0007669"/>
    <property type="project" value="UniProtKB-KW"/>
</dbReference>
<dbReference type="GO" id="GO:0003700">
    <property type="term" value="F:DNA-binding transcription factor activity"/>
    <property type="evidence" value="ECO:0007669"/>
    <property type="project" value="InterPro"/>
</dbReference>
<dbReference type="Pfam" id="PF07702">
    <property type="entry name" value="UTRA"/>
    <property type="match status" value="1"/>
</dbReference>
<feature type="domain" description="HTH gntR-type" evidence="4">
    <location>
        <begin position="13"/>
        <end position="79"/>
    </location>
</feature>
<dbReference type="InterPro" id="IPR000524">
    <property type="entry name" value="Tscrpt_reg_HTH_GntR"/>
</dbReference>
<sequence length="258" mass="28735">MRASQGKARENSGLRYREIEAWLREIILHGRPGEVIPSEVEIAASFEVSRMTARQAVLNLMREGLVDRRRGAGTFIADNPLHRREGVLLSFTEDMKRRGLRPSSELISARKEIATAPDLKMLNLKDPSTVIVIKRLRLADETPLALERVVLTTKCQKVLEEDLISGSLHDALRKNGIQPTLASGWLKARLATTQEANRLDLPTKSPLLVETRFIEDQFGIPIEHTETAYAANRYVVDIKLNCAPAVIAPYSAAPIDPA</sequence>
<keyword evidence="3" id="KW-0804">Transcription</keyword>
<dbReference type="Gene3D" id="3.40.1410.10">
    <property type="entry name" value="Chorismate lyase-like"/>
    <property type="match status" value="1"/>
</dbReference>
<protein>
    <recommendedName>
        <fullName evidence="4">HTH gntR-type domain-containing protein</fullName>
    </recommendedName>
</protein>
<dbReference type="CDD" id="cd07377">
    <property type="entry name" value="WHTH_GntR"/>
    <property type="match status" value="1"/>
</dbReference>
<dbReference type="InterPro" id="IPR050679">
    <property type="entry name" value="Bact_HTH_transcr_reg"/>
</dbReference>
<dbReference type="SMART" id="SM00345">
    <property type="entry name" value="HTH_GNTR"/>
    <property type="match status" value="1"/>
</dbReference>
<proteinExistence type="predicted"/>
<reference evidence="5 6" key="1">
    <citation type="submission" date="2015-10" db="EMBL/GenBank/DDBJ databases">
        <title>Metagenome-Assembled Genomes uncover a global brackish microbiome.</title>
        <authorList>
            <person name="Hugerth L.W."/>
            <person name="Larsson J."/>
            <person name="Alneberg J."/>
            <person name="Lindh M.V."/>
            <person name="Legrand C."/>
            <person name="Pinhassi J."/>
            <person name="Andersson A.F."/>
        </authorList>
    </citation>
    <scope>NUCLEOTIDE SEQUENCE [LARGE SCALE GENOMIC DNA]</scope>
    <source>
        <strain evidence="5">BACL15 MAG-120619-bin91</strain>
    </source>
</reference>
<dbReference type="Proteomes" id="UP000053274">
    <property type="component" value="Unassembled WGS sequence"/>
</dbReference>
<dbReference type="AlphaFoldDB" id="A0A0R2PDX2"/>